<comment type="caution">
    <text evidence="2">The sequence shown here is derived from an EMBL/GenBank/DDBJ whole genome shotgun (WGS) entry which is preliminary data.</text>
</comment>
<organism evidence="2 3">
    <name type="scientific">Gracilariopsis chorda</name>
    <dbReference type="NCBI Taxonomy" id="448386"/>
    <lineage>
        <taxon>Eukaryota</taxon>
        <taxon>Rhodophyta</taxon>
        <taxon>Florideophyceae</taxon>
        <taxon>Rhodymeniophycidae</taxon>
        <taxon>Gracilariales</taxon>
        <taxon>Gracilariaceae</taxon>
        <taxon>Gracilariopsis</taxon>
    </lineage>
</organism>
<dbReference type="Proteomes" id="UP000247409">
    <property type="component" value="Unassembled WGS sequence"/>
</dbReference>
<accession>A0A2V3IYR3</accession>
<feature type="compositionally biased region" description="Polar residues" evidence="1">
    <location>
        <begin position="178"/>
        <end position="188"/>
    </location>
</feature>
<evidence type="ECO:0000313" key="3">
    <source>
        <dbReference type="Proteomes" id="UP000247409"/>
    </source>
</evidence>
<sequence>MKTRRKVTTNTCKPKGRKSLRIPPSIRNAGNIEIHQQADSHGYSESTKLYGGSIDTNSEEQCYQDQNSIPRATVAYMSLSMWEKQSYVYQSDQGSGHLFDTDNDQDSQYTPLFHASRKRKIQHESCNDGDVNAHTSQANGLVEHKDKTVNPTQTKPDSETFGILCKPAKRPRHRTSADDSNSDGPQTQKLDEIGNGDHKNKYVNSNQETEHRATATSCCRLSKRPRVSPLSPEIVQKGERDRRQVGTATPSTANHTDTKRNRLPDPDIEKFLGDDALPPSVCGFFQSSRPTKPNCGELGRGLSGICSTQDHPASLSTLPESLPEYAGQSATAARVGHDLTSPEKSWGGALLTAEDFLAVDAMFSDGERQASGPASEGESLVLPDMEDENFGEDGEGDDVSVAL</sequence>
<feature type="region of interest" description="Disordered" evidence="1">
    <location>
        <begin position="364"/>
        <end position="403"/>
    </location>
</feature>
<dbReference type="EMBL" id="NBIV01000027">
    <property type="protein sequence ID" value="PXF47261.1"/>
    <property type="molecule type" value="Genomic_DNA"/>
</dbReference>
<reference evidence="2 3" key="1">
    <citation type="journal article" date="2018" name="Mol. Biol. Evol.">
        <title>Analysis of the draft genome of the red seaweed Gracilariopsis chorda provides insights into genome size evolution in Rhodophyta.</title>
        <authorList>
            <person name="Lee J."/>
            <person name="Yang E.C."/>
            <person name="Graf L."/>
            <person name="Yang J.H."/>
            <person name="Qiu H."/>
            <person name="Zel Zion U."/>
            <person name="Chan C.X."/>
            <person name="Stephens T.G."/>
            <person name="Weber A.P.M."/>
            <person name="Boo G.H."/>
            <person name="Boo S.M."/>
            <person name="Kim K.M."/>
            <person name="Shin Y."/>
            <person name="Jung M."/>
            <person name="Lee S.J."/>
            <person name="Yim H.S."/>
            <person name="Lee J.H."/>
            <person name="Bhattacharya D."/>
            <person name="Yoon H.S."/>
        </authorList>
    </citation>
    <scope>NUCLEOTIDE SEQUENCE [LARGE SCALE GENOMIC DNA]</scope>
    <source>
        <strain evidence="2 3">SKKU-2015</strain>
        <tissue evidence="2">Whole body</tissue>
    </source>
</reference>
<feature type="compositionally biased region" description="Basic and acidic residues" evidence="1">
    <location>
        <begin position="189"/>
        <end position="200"/>
    </location>
</feature>
<keyword evidence="3" id="KW-1185">Reference proteome</keyword>
<feature type="region of interest" description="Disordered" evidence="1">
    <location>
        <begin position="123"/>
        <end position="264"/>
    </location>
</feature>
<evidence type="ECO:0000313" key="2">
    <source>
        <dbReference type="EMBL" id="PXF47261.1"/>
    </source>
</evidence>
<feature type="compositionally biased region" description="Acidic residues" evidence="1">
    <location>
        <begin position="384"/>
        <end position="403"/>
    </location>
</feature>
<feature type="compositionally biased region" description="Polar residues" evidence="1">
    <location>
        <begin position="246"/>
        <end position="255"/>
    </location>
</feature>
<evidence type="ECO:0000256" key="1">
    <source>
        <dbReference type="SAM" id="MobiDB-lite"/>
    </source>
</evidence>
<feature type="region of interest" description="Disordered" evidence="1">
    <location>
        <begin position="1"/>
        <end position="25"/>
    </location>
</feature>
<name>A0A2V3IYR3_9FLOR</name>
<proteinExistence type="predicted"/>
<dbReference type="AlphaFoldDB" id="A0A2V3IYR3"/>
<protein>
    <submittedName>
        <fullName evidence="2">Uncharacterized protein</fullName>
    </submittedName>
</protein>
<gene>
    <name evidence="2" type="ORF">BWQ96_03036</name>
</gene>